<proteinExistence type="inferred from homology"/>
<feature type="disulfide bond" evidence="12">
    <location>
        <begin position="1321"/>
        <end position="1336"/>
    </location>
</feature>
<dbReference type="CDD" id="cd00190">
    <property type="entry name" value="Tryp_SPc"/>
    <property type="match status" value="3"/>
</dbReference>
<evidence type="ECO:0000256" key="4">
    <source>
        <dbReference type="ARBA" id="ARBA00022729"/>
    </source>
</evidence>
<evidence type="ECO:0000256" key="16">
    <source>
        <dbReference type="SAM" id="Phobius"/>
    </source>
</evidence>
<keyword evidence="2" id="KW-0964">Secreted</keyword>
<dbReference type="PROSITE" id="PS01209">
    <property type="entry name" value="LDLRA_1"/>
    <property type="match status" value="7"/>
</dbReference>
<evidence type="ECO:0000256" key="6">
    <source>
        <dbReference type="ARBA" id="ARBA00022825"/>
    </source>
</evidence>
<evidence type="ECO:0000256" key="7">
    <source>
        <dbReference type="ARBA" id="ARBA00022837"/>
    </source>
</evidence>
<feature type="disulfide bond" evidence="12">
    <location>
        <begin position="835"/>
        <end position="853"/>
    </location>
</feature>
<evidence type="ECO:0000256" key="14">
    <source>
        <dbReference type="RuleBase" id="RU363034"/>
    </source>
</evidence>
<dbReference type="PRINTS" id="PR00261">
    <property type="entry name" value="LDLRECEPTOR"/>
</dbReference>
<feature type="disulfide bond" evidence="12">
    <location>
        <begin position="735"/>
        <end position="747"/>
    </location>
</feature>
<keyword evidence="9 12" id="KW-1015">Disulfide bond</keyword>
<dbReference type="EMBL" id="JXJN01025253">
    <property type="status" value="NOT_ANNOTATED_CDS"/>
    <property type="molecule type" value="Genomic_DNA"/>
</dbReference>
<dbReference type="Gene3D" id="2.40.128.620">
    <property type="match status" value="1"/>
</dbReference>
<keyword evidence="7" id="KW-0106">Calcium</keyword>
<dbReference type="InterPro" id="IPR009003">
    <property type="entry name" value="Peptidase_S1_PA"/>
</dbReference>
<dbReference type="FunFam" id="2.40.10.10:FF:000028">
    <property type="entry name" value="Serine protease easter"/>
    <property type="match status" value="1"/>
</dbReference>
<keyword evidence="16" id="KW-0812">Transmembrane</keyword>
<dbReference type="EMBL" id="JXJN01025252">
    <property type="status" value="NOT_ANNOTATED_CDS"/>
    <property type="molecule type" value="Genomic_DNA"/>
</dbReference>
<feature type="domain" description="Sushi" evidence="18">
    <location>
        <begin position="1447"/>
        <end position="1513"/>
    </location>
</feature>
<feature type="disulfide bond" evidence="12">
    <location>
        <begin position="1259"/>
        <end position="1271"/>
    </location>
</feature>
<dbReference type="SUPFAM" id="SSF57535">
    <property type="entry name" value="Complement control module/SCR domain"/>
    <property type="match status" value="2"/>
</dbReference>
<dbReference type="PROSITE" id="PS00134">
    <property type="entry name" value="TRYPSIN_HIS"/>
    <property type="match status" value="3"/>
</dbReference>
<dbReference type="GO" id="GO:0160032">
    <property type="term" value="P:Toll receptor ligand protein activation cascade"/>
    <property type="evidence" value="ECO:0007669"/>
    <property type="project" value="UniProtKB-ARBA"/>
</dbReference>
<dbReference type="InterPro" id="IPR043504">
    <property type="entry name" value="Peptidase_S1_PA_chymotrypsin"/>
</dbReference>
<feature type="domain" description="Sushi" evidence="18">
    <location>
        <begin position="2099"/>
        <end position="2157"/>
    </location>
</feature>
<sequence>MQSGSCRVIKKSSIVLVNRFNNEINLPSMAVICYDHCSPGECALNTECVSIANCPSIRDNFNTIEAIPYCDLDRRGTNVCCLKLPQNYTKPKDVDLPIVRECRSYSSLPRTCYKPYVVGGTIAEPKELPFMALLYRKEADEFHQICGGTLISKRYVLSAAHCFFDGASPPNWVRLGELNYTSTTDDALPQDIEIINFIPHHKYHTTEVQTKYNDIALVKLAKEAVFNDYVSPACLPIVDGNEFYEFVAAGWGSASSNTKSSSHLFKVKLERFDDEKCFQMIERNEKLGEGGVDNRTQICAGSFTSNQGTCSGDSGGPLFVYHPEFRCQFLVVGVTSFGEGNCGTRGVPDVYTKVQLYTDWIQTNECALSTECKSIANCPSLRDNFDSTEAKPYCNLDRRGTNVCCVKPLETYAQPKDNDLRIVRECKAYDNLPRTCYKSLIVGGVEAKPKEFPFMALLYRKEVDVLNQICGGTLISKKYVLTAAHCFFDTNSPPDWVRLGELNYTSNDDDAMLQDIEIRNFIPHHQYHTTKLETKYNDIALVKLARDAVFNDYVSPACLPLVDGNDFQEFLAAGWGSTSYNTKSSTHLFKVKLERFDDEKCFQLIERSTELEKGVDSRTQICAGSSTGNHGTCSGDSGGPLFVNHPEFRCQFLVVGVTSFGEGGCGNKGFPEVYTRVKLYIDWIETAQLIDIESMSNRWLCDSGDLIDGDELCDGIVNCKDGSDETVPHCFDLNCPAYAFRCDYGACIARTYICDNKNDCADGSDETDLLCKRNTTNLPEDMGDQCDPPFAFRCKSGECISEKYVCDGDRDCDDGSDETLELCGKSICHILAFRCAYGACVPISNKCNGVMNCADNSDEDNDDCHNQVDDNHEPSTTEDSNGDTNGQTYRPPATRATPPPINVPTGRPATRPPPPTYAPPTQFFPGPPPPTYLPPTRPAAPTGRPAAGPPPPTFAPPACTPGSVVTPPTTPSRTVRPTSMLLDRDDYDCGIRCPVLQPGISTIVSCSYQDYNISCNHALRPQSHAYISCAPGYKIPRHHDYIPFIECQGDGKWNFPIFQCDAICGELDDKEREKLVKPWDVTIFRKAIKEYVPACSGVIVSHKIALTVMNCLTHDGRSFDARVDQYKVVEGFYNATYKEGDLLPVRKHSLENIIIFSDAIKPICLESARSRIHNRLHRAESTENLNLGLSVSIEDSRHYLVSLVANVYDDNNGLQIEHLCIQYFDSFIKRQIERYSDTGEQLFTKTLFPLLLVIAQQRCGTFEWDCNNGQCISEDARCDGVVDCQDRSDEIAENCIQSYSTCHAFAFKCAYGACITGGYRCNGRKDCADNSDELICDTKKFDNLQGTCKSDNDFQCSQSKECISKYSICDGAKDCSDGSDETLELCVGFDCPEIAFHCGYGACINGNAKCNGIKECADGSDEAWELCGFPRLVDKVKEQPTESSNDNNCQLPENSPHLVAYLHPQNRTVSLGSWVKNYETVHLECSNGYRILNDASLNCQNGKWTGVFPTCAQYCDGNSLRGLSTFHVCINNAMSARQCQRVQPNTEVIIRCNIGYQGFGNNSPLMRCTSDGQFTAERPTCDVECGILRRNTQLTTRGLPVEKSEVPWQVAIYQKPDKVNYKFICGGSIISPSVIVTAAHCFWDAVVEDKMHVDFFKVAAGKYYRDYDMTKDPTAQTADVAEIVIPSSFNHDKDNFLGDIAVVKLKDHFVFNQNISAVCLKIEAGADRYITSNQVGSVVGYASADNKILQRVPMKSLSYHACQSRHPQSSLANDKFCLQNEGDATVCRGDSGGGFIIYNLNTRRHELLGIISYTPFSNVECARDGFVTVTNVNYMSDVVMQKMLKFKQDDKANVTELNASLDDSYLMWGQWVCDSGERINRDELCDGSVHCKDGSDETVRHCIDFKCPGYAFRCAYGACISGNYKCDKKNDCVDGSDEIDLLCKESIHNLSERIRGRCDDARLSLQCKSGECIGTEFICDGHRDCSDGSDETKELCSFYECPDYAFRCGYGACVSGSAKCDGVMDCADNSDEENDKCHKRANDNVFTTSLSTTTTTTTSRPFNALTTTTTTTPSLSLDRDDYDNGSSCRVLQPHISTVVSCSYQNQNISCDQTLSPESQAFISCAPGYKYRRRRNYVPFITCKGNGKWSHPLFQCVPICGELGEKDKDKVVRPWDVTVFRKTMNEYSPVCSGVIVSHRIVLTVAHCLNRDERTIDMRTNQYNVVEGFYKFAYNEDDVLPTRRHDLEKISIYYESNANDYRGLVILVLKDHISFSEAIKPICLVPGGFRKRNRLHRLESKENLNIGLSVSIEDSRHYLDSLVANLYDDTNGQQVEYLDVKHFKIFIKRHMKRYSDILFFFFFCFFSFKNLILLGFHFFIKLF</sequence>
<accession>A0A1B0C415</accession>
<dbReference type="InterPro" id="IPR000436">
    <property type="entry name" value="Sushi_SCR_CCP_dom"/>
</dbReference>
<keyword evidence="16" id="KW-1133">Transmembrane helix</keyword>
<feature type="compositionally biased region" description="Polar residues" evidence="15">
    <location>
        <begin position="877"/>
        <end position="888"/>
    </location>
</feature>
<dbReference type="Gene3D" id="2.10.70.10">
    <property type="entry name" value="Complement Module, domain 1"/>
    <property type="match status" value="2"/>
</dbReference>
<feature type="region of interest" description="Disordered" evidence="15">
    <location>
        <begin position="862"/>
        <end position="976"/>
    </location>
</feature>
<comment type="similarity">
    <text evidence="11">Belongs to the peptidase S1 family. CLIP subfamily.</text>
</comment>
<dbReference type="GO" id="GO:0005576">
    <property type="term" value="C:extracellular region"/>
    <property type="evidence" value="ECO:0007669"/>
    <property type="project" value="UniProtKB-SubCell"/>
</dbReference>
<dbReference type="GO" id="GO:0006508">
    <property type="term" value="P:proteolysis"/>
    <property type="evidence" value="ECO:0007669"/>
    <property type="project" value="UniProtKB-KW"/>
</dbReference>
<evidence type="ECO:0000256" key="3">
    <source>
        <dbReference type="ARBA" id="ARBA00022670"/>
    </source>
</evidence>
<dbReference type="PANTHER" id="PTHR24252">
    <property type="entry name" value="ACROSIN-RELATED"/>
    <property type="match status" value="1"/>
</dbReference>
<dbReference type="InterPro" id="IPR002172">
    <property type="entry name" value="LDrepeatLR_classA_rpt"/>
</dbReference>
<dbReference type="CDD" id="cd00112">
    <property type="entry name" value="LDLa"/>
    <property type="match status" value="10"/>
</dbReference>
<dbReference type="PROSITE" id="PS50923">
    <property type="entry name" value="SUSHI"/>
    <property type="match status" value="3"/>
</dbReference>
<dbReference type="FunFam" id="2.40.10.10:FF:000015">
    <property type="entry name" value="Atrial natriuretic peptide-converting enzyme"/>
    <property type="match status" value="1"/>
</dbReference>
<evidence type="ECO:0000259" key="17">
    <source>
        <dbReference type="PROSITE" id="PS50240"/>
    </source>
</evidence>
<feature type="compositionally biased region" description="Pro residues" evidence="15">
    <location>
        <begin position="947"/>
        <end position="959"/>
    </location>
</feature>
<dbReference type="CDD" id="cd00033">
    <property type="entry name" value="CCP"/>
    <property type="match status" value="1"/>
</dbReference>
<protein>
    <submittedName>
        <fullName evidence="19">Uncharacterized protein</fullName>
    </submittedName>
</protein>
<evidence type="ECO:0000256" key="15">
    <source>
        <dbReference type="SAM" id="MobiDB-lite"/>
    </source>
</evidence>
<dbReference type="PANTHER" id="PTHR24252:SF7">
    <property type="entry name" value="HYALIN"/>
    <property type="match status" value="1"/>
</dbReference>
<evidence type="ECO:0000256" key="5">
    <source>
        <dbReference type="ARBA" id="ARBA00022801"/>
    </source>
</evidence>
<dbReference type="Pfam" id="PF00089">
    <property type="entry name" value="Trypsin"/>
    <property type="match status" value="4"/>
</dbReference>
<dbReference type="InterPro" id="IPR023415">
    <property type="entry name" value="LDLR_class-A_CS"/>
</dbReference>
<dbReference type="EMBL" id="JXJN01025250">
    <property type="status" value="NOT_ANNOTATED_CDS"/>
    <property type="molecule type" value="Genomic_DNA"/>
</dbReference>
<name>A0A1B0C415_9MUSC</name>
<evidence type="ECO:0000256" key="9">
    <source>
        <dbReference type="ARBA" id="ARBA00023157"/>
    </source>
</evidence>
<dbReference type="InterPro" id="IPR018114">
    <property type="entry name" value="TRYPSIN_HIS"/>
</dbReference>
<keyword evidence="20" id="KW-1185">Reference proteome</keyword>
<keyword evidence="6 14" id="KW-0720">Serine protease</keyword>
<keyword evidence="5 14" id="KW-0378">Hydrolase</keyword>
<keyword evidence="3 14" id="KW-0645">Protease</keyword>
<feature type="disulfide bond" evidence="12">
    <location>
        <begin position="2001"/>
        <end position="2013"/>
    </location>
</feature>
<feature type="disulfide bond" evidence="12">
    <location>
        <begin position="1907"/>
        <end position="1919"/>
    </location>
</feature>
<evidence type="ECO:0000256" key="11">
    <source>
        <dbReference type="ARBA" id="ARBA00024195"/>
    </source>
</evidence>
<evidence type="ECO:0000256" key="13">
    <source>
        <dbReference type="PROSITE-ProRule" id="PRU00302"/>
    </source>
</evidence>
<evidence type="ECO:0000313" key="19">
    <source>
        <dbReference type="EnsemblMetazoa" id="GPPI048545-PA"/>
    </source>
</evidence>
<dbReference type="InterPro" id="IPR001254">
    <property type="entry name" value="Trypsin_dom"/>
</dbReference>
<evidence type="ECO:0000256" key="12">
    <source>
        <dbReference type="PROSITE-ProRule" id="PRU00124"/>
    </source>
</evidence>
<feature type="disulfide bond" evidence="12">
    <location>
        <begin position="2008"/>
        <end position="2026"/>
    </location>
</feature>
<feature type="domain" description="Peptidase S1" evidence="17">
    <location>
        <begin position="441"/>
        <end position="689"/>
    </location>
</feature>
<dbReference type="STRING" id="67801.A0A1B0C415"/>
<feature type="disulfide bond" evidence="12">
    <location>
        <begin position="1266"/>
        <end position="1284"/>
    </location>
</feature>
<dbReference type="Pfam" id="PF00084">
    <property type="entry name" value="Sushi"/>
    <property type="match status" value="3"/>
</dbReference>
<feature type="domain" description="Peptidase S1" evidence="17">
    <location>
        <begin position="117"/>
        <end position="366"/>
    </location>
</feature>
<dbReference type="PROSITE" id="PS50240">
    <property type="entry name" value="TRYPSIN_DOM"/>
    <property type="match status" value="3"/>
</dbReference>
<reference evidence="19" key="2">
    <citation type="submission" date="2020-05" db="UniProtKB">
        <authorList>
            <consortium name="EnsemblMetazoa"/>
        </authorList>
    </citation>
    <scope>IDENTIFICATION</scope>
    <source>
        <strain evidence="19">IAEA</strain>
    </source>
</reference>
<dbReference type="VEuPathDB" id="VectorBase:GPPI048545"/>
<feature type="domain" description="Sushi" evidence="18">
    <location>
        <begin position="1004"/>
        <end position="1062"/>
    </location>
</feature>
<dbReference type="SMART" id="SM00032">
    <property type="entry name" value="CCP"/>
    <property type="match status" value="4"/>
</dbReference>
<evidence type="ECO:0000256" key="10">
    <source>
        <dbReference type="ARBA" id="ARBA00023180"/>
    </source>
</evidence>
<dbReference type="Gene3D" id="2.40.10.10">
    <property type="entry name" value="Trypsin-like serine proteases"/>
    <property type="match status" value="5"/>
</dbReference>
<feature type="disulfide bond" evidence="12">
    <location>
        <begin position="794"/>
        <end position="812"/>
    </location>
</feature>
<keyword evidence="13" id="KW-0768">Sushi</keyword>
<keyword evidence="8" id="KW-0865">Zymogen</keyword>
<feature type="disulfide bond" evidence="12">
    <location>
        <begin position="1391"/>
        <end position="1403"/>
    </location>
</feature>
<dbReference type="Pfam" id="PF00057">
    <property type="entry name" value="Ldl_recept_a"/>
    <property type="match status" value="10"/>
</dbReference>
<dbReference type="InterPro" id="IPR035976">
    <property type="entry name" value="Sushi/SCR/CCP_sf"/>
</dbReference>
<dbReference type="EnsemblMetazoa" id="GPPI048545-RA">
    <property type="protein sequence ID" value="GPPI048545-PA"/>
    <property type="gene ID" value="GPPI048545"/>
</dbReference>
<feature type="compositionally biased region" description="Low complexity" evidence="15">
    <location>
        <begin position="960"/>
        <end position="976"/>
    </location>
</feature>
<evidence type="ECO:0000256" key="2">
    <source>
        <dbReference type="ARBA" id="ARBA00022525"/>
    </source>
</evidence>
<dbReference type="Proteomes" id="UP000092460">
    <property type="component" value="Unassembled WGS sequence"/>
</dbReference>
<evidence type="ECO:0000259" key="18">
    <source>
        <dbReference type="PROSITE" id="PS50923"/>
    </source>
</evidence>
<dbReference type="SMART" id="SM00020">
    <property type="entry name" value="Tryp_SPc"/>
    <property type="match status" value="3"/>
</dbReference>
<feature type="transmembrane region" description="Helical" evidence="16">
    <location>
        <begin position="2355"/>
        <end position="2378"/>
    </location>
</feature>
<dbReference type="EMBL" id="JXJN01025251">
    <property type="status" value="NOT_ANNOTATED_CDS"/>
    <property type="molecule type" value="Genomic_DNA"/>
</dbReference>
<dbReference type="InterPro" id="IPR036055">
    <property type="entry name" value="LDL_receptor-like_sf"/>
</dbReference>
<dbReference type="SUPFAM" id="SSF57424">
    <property type="entry name" value="LDL receptor-like module"/>
    <property type="match status" value="12"/>
</dbReference>
<dbReference type="Gene3D" id="4.10.400.10">
    <property type="entry name" value="Low-density Lipoprotein Receptor"/>
    <property type="match status" value="11"/>
</dbReference>
<dbReference type="SMART" id="SM00192">
    <property type="entry name" value="LDLa"/>
    <property type="match status" value="12"/>
</dbReference>
<feature type="disulfide bond" evidence="12">
    <location>
        <begin position="1967"/>
        <end position="1985"/>
    </location>
</feature>
<feature type="disulfide bond" evidence="12">
    <location>
        <begin position="828"/>
        <end position="840"/>
    </location>
</feature>
<dbReference type="PROSITE" id="PS00135">
    <property type="entry name" value="TRYPSIN_SER"/>
    <property type="match status" value="2"/>
</dbReference>
<feature type="disulfide bond" evidence="12">
    <location>
        <begin position="1914"/>
        <end position="1932"/>
    </location>
</feature>
<comment type="caution">
    <text evidence="13">Lacks conserved residue(s) required for the propagation of feature annotation.</text>
</comment>
<keyword evidence="16" id="KW-0472">Membrane</keyword>
<evidence type="ECO:0000256" key="1">
    <source>
        <dbReference type="ARBA" id="ARBA00004613"/>
    </source>
</evidence>
<keyword evidence="10" id="KW-0325">Glycoprotein</keyword>
<feature type="disulfide bond" evidence="12">
    <location>
        <begin position="1309"/>
        <end position="1327"/>
    </location>
</feature>
<dbReference type="GO" id="GO:0035008">
    <property type="term" value="P:positive regulation of melanization defense response"/>
    <property type="evidence" value="ECO:0007669"/>
    <property type="project" value="UniProtKB-ARBA"/>
</dbReference>
<feature type="disulfide bond" evidence="12">
    <location>
        <begin position="1302"/>
        <end position="1314"/>
    </location>
</feature>
<feature type="domain" description="Peptidase S1" evidence="17">
    <location>
        <begin position="1595"/>
        <end position="1868"/>
    </location>
</feature>
<dbReference type="PROSITE" id="PS50068">
    <property type="entry name" value="LDLRA_2"/>
    <property type="match status" value="10"/>
</dbReference>
<reference evidence="20" key="1">
    <citation type="submission" date="2015-01" db="EMBL/GenBank/DDBJ databases">
        <authorList>
            <person name="Aksoy S."/>
            <person name="Warren W."/>
            <person name="Wilson R.K."/>
        </authorList>
    </citation>
    <scope>NUCLEOTIDE SEQUENCE [LARGE SCALE GENOMIC DNA]</scope>
    <source>
        <strain evidence="20">IAEA</strain>
    </source>
</reference>
<dbReference type="GO" id="GO:0004252">
    <property type="term" value="F:serine-type endopeptidase activity"/>
    <property type="evidence" value="ECO:0007669"/>
    <property type="project" value="InterPro"/>
</dbReference>
<keyword evidence="4" id="KW-0732">Signal</keyword>
<feature type="disulfide bond" evidence="12">
    <location>
        <begin position="1398"/>
        <end position="1416"/>
    </location>
</feature>
<feature type="compositionally biased region" description="Basic and acidic residues" evidence="15">
    <location>
        <begin position="863"/>
        <end position="875"/>
    </location>
</feature>
<evidence type="ECO:0000256" key="8">
    <source>
        <dbReference type="ARBA" id="ARBA00023145"/>
    </source>
</evidence>
<dbReference type="GO" id="GO:0050832">
    <property type="term" value="P:defense response to fungus"/>
    <property type="evidence" value="ECO:0007669"/>
    <property type="project" value="UniProtKB-ARBA"/>
</dbReference>
<feature type="compositionally biased region" description="Pro residues" evidence="15">
    <location>
        <begin position="925"/>
        <end position="938"/>
    </location>
</feature>
<organism evidence="19 20">
    <name type="scientific">Glossina palpalis gambiensis</name>
    <dbReference type="NCBI Taxonomy" id="67801"/>
    <lineage>
        <taxon>Eukaryota</taxon>
        <taxon>Metazoa</taxon>
        <taxon>Ecdysozoa</taxon>
        <taxon>Arthropoda</taxon>
        <taxon>Hexapoda</taxon>
        <taxon>Insecta</taxon>
        <taxon>Pterygota</taxon>
        <taxon>Neoptera</taxon>
        <taxon>Endopterygota</taxon>
        <taxon>Diptera</taxon>
        <taxon>Brachycera</taxon>
        <taxon>Muscomorpha</taxon>
        <taxon>Hippoboscoidea</taxon>
        <taxon>Glossinidae</taxon>
        <taxon>Glossina</taxon>
    </lineage>
</organism>
<evidence type="ECO:0000313" key="20">
    <source>
        <dbReference type="Proteomes" id="UP000092460"/>
    </source>
</evidence>
<comment type="subcellular location">
    <subcellularLocation>
        <location evidence="1">Secreted</location>
    </subcellularLocation>
</comment>
<dbReference type="SUPFAM" id="SSF50494">
    <property type="entry name" value="Trypsin-like serine proteases"/>
    <property type="match status" value="5"/>
</dbReference>
<dbReference type="InterPro" id="IPR033116">
    <property type="entry name" value="TRYPSIN_SER"/>
</dbReference>
<feature type="disulfide bond" evidence="12">
    <location>
        <begin position="742"/>
        <end position="760"/>
    </location>
</feature>